<dbReference type="NCBIfam" id="NF007739">
    <property type="entry name" value="PRK10419.1"/>
    <property type="match status" value="2"/>
</dbReference>
<evidence type="ECO:0000256" key="1">
    <source>
        <dbReference type="ARBA" id="ARBA00004417"/>
    </source>
</evidence>
<dbReference type="PROSITE" id="PS50893">
    <property type="entry name" value="ABC_TRANSPORTER_2"/>
    <property type="match status" value="2"/>
</dbReference>
<reference evidence="13" key="1">
    <citation type="journal article" date="2019" name="Int. J. Syst. Evol. Microbiol.">
        <title>The Global Catalogue of Microorganisms (GCM) 10K type strain sequencing project: providing services to taxonomists for standard genome sequencing and annotation.</title>
        <authorList>
            <consortium name="The Broad Institute Genomics Platform"/>
            <consortium name="The Broad Institute Genome Sequencing Center for Infectious Disease"/>
            <person name="Wu L."/>
            <person name="Ma J."/>
        </authorList>
    </citation>
    <scope>NUCLEOTIDE SEQUENCE [LARGE SCALE GENOMIC DNA]</scope>
    <source>
        <strain evidence="13">KCTC 42911</strain>
    </source>
</reference>
<dbReference type="Gene3D" id="3.40.50.300">
    <property type="entry name" value="P-loop containing nucleotide triphosphate hydrolases"/>
    <property type="match status" value="2"/>
</dbReference>
<evidence type="ECO:0000256" key="10">
    <source>
        <dbReference type="SAM" id="MobiDB-lite"/>
    </source>
</evidence>
<dbReference type="PANTHER" id="PTHR43297">
    <property type="entry name" value="OLIGOPEPTIDE TRANSPORT ATP-BINDING PROTEIN APPD"/>
    <property type="match status" value="1"/>
</dbReference>
<dbReference type="Proteomes" id="UP001595629">
    <property type="component" value="Unassembled WGS sequence"/>
</dbReference>
<comment type="subcellular location">
    <subcellularLocation>
        <location evidence="1">Cell inner membrane</location>
        <topology evidence="1">Peripheral membrane protein</topology>
    </subcellularLocation>
</comment>
<dbReference type="SMART" id="SM00382">
    <property type="entry name" value="AAA"/>
    <property type="match status" value="2"/>
</dbReference>
<dbReference type="InterPro" id="IPR027417">
    <property type="entry name" value="P-loop_NTPase"/>
</dbReference>
<dbReference type="InterPro" id="IPR050388">
    <property type="entry name" value="ABC_Ni/Peptide_Import"/>
</dbReference>
<evidence type="ECO:0000256" key="5">
    <source>
        <dbReference type="ARBA" id="ARBA00022519"/>
    </source>
</evidence>
<evidence type="ECO:0000256" key="7">
    <source>
        <dbReference type="ARBA" id="ARBA00022840"/>
    </source>
</evidence>
<feature type="domain" description="ABC transporter" evidence="11">
    <location>
        <begin position="13"/>
        <end position="267"/>
    </location>
</feature>
<keyword evidence="3" id="KW-0813">Transport</keyword>
<keyword evidence="9" id="KW-0472">Membrane</keyword>
<evidence type="ECO:0000313" key="13">
    <source>
        <dbReference type="Proteomes" id="UP001595629"/>
    </source>
</evidence>
<organism evidence="12 13">
    <name type="scientific">Lutimaribacter marinistellae</name>
    <dbReference type="NCBI Taxonomy" id="1820329"/>
    <lineage>
        <taxon>Bacteria</taxon>
        <taxon>Pseudomonadati</taxon>
        <taxon>Pseudomonadota</taxon>
        <taxon>Alphaproteobacteria</taxon>
        <taxon>Rhodobacterales</taxon>
        <taxon>Roseobacteraceae</taxon>
        <taxon>Lutimaribacter</taxon>
    </lineage>
</organism>
<keyword evidence="7 12" id="KW-0067">ATP-binding</keyword>
<keyword evidence="5" id="KW-0997">Cell inner membrane</keyword>
<evidence type="ECO:0000256" key="2">
    <source>
        <dbReference type="ARBA" id="ARBA00005417"/>
    </source>
</evidence>
<dbReference type="InterPro" id="IPR003439">
    <property type="entry name" value="ABC_transporter-like_ATP-bd"/>
</dbReference>
<dbReference type="NCBIfam" id="NF008453">
    <property type="entry name" value="PRK11308.1"/>
    <property type="match status" value="2"/>
</dbReference>
<dbReference type="SUPFAM" id="SSF52540">
    <property type="entry name" value="P-loop containing nucleoside triphosphate hydrolases"/>
    <property type="match status" value="2"/>
</dbReference>
<dbReference type="InterPro" id="IPR003593">
    <property type="entry name" value="AAA+_ATPase"/>
</dbReference>
<evidence type="ECO:0000256" key="4">
    <source>
        <dbReference type="ARBA" id="ARBA00022475"/>
    </source>
</evidence>
<sequence>MLDTPSAHPIAQIRNLRVEFQTKDGPVVGVEDVSFEVAPGETVCIVGESGSGKSVSSLSLMRLVEFGGGEISGGTLLFDRRDGGETDLAKVDQDLMKQIRGNEIGMIFQEPMTALNPVFTVGRQLTEGLRVHKGLSRAKAEERALELLRQVRIPEPERRLQQYPHELSGGMRQRVVIAMAMACEPRLLIADEPTTALDVTIQAEILALMDRLKRETGTAVMFITHDMAVVAQMADRVVVMYRGNKVEEGPVEQIFNAPQHDYTKALLAAVPKLGEMRGKAAPEPMKLLGVEGQKIAPIPGTDSVLLRVKGLTTRFPVKGGFLRRVVANVHAVEDVSFTINKGQTLSLVGESGCGKSSAGRSILRLVEPLSGEIDLDGVDVMKLDQSGLRKARLDMQMIFQDPFASLNPQMQLVDQVAEPLRNYDIASGSELHDRVANLFDRVHLPRSFMRRFPHEMSGGQRQRIAIARALALNPKLIIADEAVSALDVSVQAQVLNLMMELQAELGLSYLFISHDMAVVERVSHHVGVMYLGRIVELGPRARVFENPQHPYTQALMKAVPIADPARRKSEKDLNFKPIPSPIHPMGHDPAPSEYREVEPGHYVLTTDSGY</sequence>
<evidence type="ECO:0000256" key="3">
    <source>
        <dbReference type="ARBA" id="ARBA00022448"/>
    </source>
</evidence>
<gene>
    <name evidence="12" type="ORF">ACFORG_17650</name>
</gene>
<feature type="region of interest" description="Disordered" evidence="10">
    <location>
        <begin position="566"/>
        <end position="595"/>
    </location>
</feature>
<evidence type="ECO:0000256" key="6">
    <source>
        <dbReference type="ARBA" id="ARBA00022741"/>
    </source>
</evidence>
<protein>
    <submittedName>
        <fullName evidence="12">ABC transporter ATP-binding protein</fullName>
    </submittedName>
</protein>
<evidence type="ECO:0000256" key="9">
    <source>
        <dbReference type="ARBA" id="ARBA00023136"/>
    </source>
</evidence>
<keyword evidence="13" id="KW-1185">Reference proteome</keyword>
<keyword evidence="6" id="KW-0547">Nucleotide-binding</keyword>
<dbReference type="EMBL" id="JBHRXI010000017">
    <property type="protein sequence ID" value="MFC3615585.1"/>
    <property type="molecule type" value="Genomic_DNA"/>
</dbReference>
<proteinExistence type="inferred from homology"/>
<dbReference type="PROSITE" id="PS00211">
    <property type="entry name" value="ABC_TRANSPORTER_1"/>
    <property type="match status" value="2"/>
</dbReference>
<keyword evidence="8" id="KW-1278">Translocase</keyword>
<dbReference type="RefSeq" id="WP_386736852.1">
    <property type="nucleotide sequence ID" value="NZ_JBHRXI010000017.1"/>
</dbReference>
<dbReference type="InterPro" id="IPR017871">
    <property type="entry name" value="ABC_transporter-like_CS"/>
</dbReference>
<dbReference type="Pfam" id="PF08352">
    <property type="entry name" value="oligo_HPY"/>
    <property type="match status" value="2"/>
</dbReference>
<dbReference type="Pfam" id="PF00005">
    <property type="entry name" value="ABC_tran"/>
    <property type="match status" value="2"/>
</dbReference>
<dbReference type="InterPro" id="IPR013563">
    <property type="entry name" value="Oligopep_ABC_C"/>
</dbReference>
<evidence type="ECO:0000256" key="8">
    <source>
        <dbReference type="ARBA" id="ARBA00022967"/>
    </source>
</evidence>
<dbReference type="PANTHER" id="PTHR43297:SF14">
    <property type="entry name" value="ATPASE AAA-TYPE CORE DOMAIN-CONTAINING PROTEIN"/>
    <property type="match status" value="1"/>
</dbReference>
<comment type="caution">
    <text evidence="12">The sequence shown here is derived from an EMBL/GenBank/DDBJ whole genome shotgun (WGS) entry which is preliminary data.</text>
</comment>
<feature type="domain" description="ABC transporter" evidence="11">
    <location>
        <begin position="306"/>
        <end position="556"/>
    </location>
</feature>
<name>A0ABV7TJW2_9RHOB</name>
<keyword evidence="4" id="KW-1003">Cell membrane</keyword>
<dbReference type="CDD" id="cd03257">
    <property type="entry name" value="ABC_NikE_OppD_transporters"/>
    <property type="match status" value="2"/>
</dbReference>
<comment type="similarity">
    <text evidence="2">Belongs to the ABC transporter superfamily.</text>
</comment>
<accession>A0ABV7TJW2</accession>
<evidence type="ECO:0000313" key="12">
    <source>
        <dbReference type="EMBL" id="MFC3615585.1"/>
    </source>
</evidence>
<dbReference type="GO" id="GO:0005524">
    <property type="term" value="F:ATP binding"/>
    <property type="evidence" value="ECO:0007669"/>
    <property type="project" value="UniProtKB-KW"/>
</dbReference>
<evidence type="ECO:0000259" key="11">
    <source>
        <dbReference type="PROSITE" id="PS50893"/>
    </source>
</evidence>